<comment type="caution">
    <text evidence="1">The sequence shown here is derived from an EMBL/GenBank/DDBJ whole genome shotgun (WGS) entry which is preliminary data.</text>
</comment>
<gene>
    <name evidence="1" type="ORF">HDA44_004257</name>
</gene>
<organism evidence="1 2">
    <name type="scientific">Kribbella solani</name>
    <dbReference type="NCBI Taxonomy" id="236067"/>
    <lineage>
        <taxon>Bacteria</taxon>
        <taxon>Bacillati</taxon>
        <taxon>Actinomycetota</taxon>
        <taxon>Actinomycetes</taxon>
        <taxon>Propionibacteriales</taxon>
        <taxon>Kribbellaceae</taxon>
        <taxon>Kribbella</taxon>
    </lineage>
</organism>
<proteinExistence type="predicted"/>
<reference evidence="1 2" key="1">
    <citation type="submission" date="2020-08" db="EMBL/GenBank/DDBJ databases">
        <title>Sequencing the genomes of 1000 actinobacteria strains.</title>
        <authorList>
            <person name="Klenk H.-P."/>
        </authorList>
    </citation>
    <scope>NUCLEOTIDE SEQUENCE [LARGE SCALE GENOMIC DNA]</scope>
    <source>
        <strain evidence="1 2">DSM 17294</strain>
    </source>
</reference>
<evidence type="ECO:0000313" key="2">
    <source>
        <dbReference type="Proteomes" id="UP000558997"/>
    </source>
</evidence>
<accession>A0A841DVZ5</accession>
<sequence>MAEPREKAFVGIDPAALKAMNKDLAIAHALVHALLPKIRVSFSTAQLDTSPIDRILSVSRWIEAELPSLQRRQIMAEQLQHEALQLGQKPAMVRTEWTGNFTSTAAAVARAKQLAAKYKDGKLPPDVWAEVQQNQNDPDFAAAFVKALGPDAARHVVAGLGADPMKSDRLPALANLFATASHRRVFDDRWFPNFPAVPGLLPLMQFGNWDNDLLVHVGNLALRPDRLGIDNERTAQVLAAIARSPLAASRVYQDHFDRIQAMSRGRSPGWTIGADSELGDPLGDFIRAATVDARPLYEGLRPNGSKSSENPADTLTRKLLMDLMNNPQRAVFSGVQGAYASIATAYFDDLQAAIAGPPVPQYFDNPDPDRPGIEAPDAAWRALVKQAMWDPKNAALLSAVFRMKYEENSHEISSRKLDGAPDATGFSNWQNGQVRGWFLAQLNAVKTDTAQDAATYNAKVKEWIGYLADPTKAALFAEAGPAAAAGKAVVDLLKSTGTSTVKDMVAAWFERKPPSYTTDLDWLDDSKVWQSKAADQLIPPQRIRPVTTRDGTRWTGDPRVYEKKYGVHFTTGSHTSPIMPVNEMSTAQLRAYAAWLQDPAVQQAVWSQAYPDILGFQGAEGK</sequence>
<protein>
    <submittedName>
        <fullName evidence="1">Uncharacterized protein</fullName>
    </submittedName>
</protein>
<dbReference type="Proteomes" id="UP000558997">
    <property type="component" value="Unassembled WGS sequence"/>
</dbReference>
<dbReference type="EMBL" id="JACHNF010000001">
    <property type="protein sequence ID" value="MBB5980916.1"/>
    <property type="molecule type" value="Genomic_DNA"/>
</dbReference>
<evidence type="ECO:0000313" key="1">
    <source>
        <dbReference type="EMBL" id="MBB5980916.1"/>
    </source>
</evidence>
<keyword evidence="2" id="KW-1185">Reference proteome</keyword>
<dbReference type="RefSeq" id="WP_184837001.1">
    <property type="nucleotide sequence ID" value="NZ_BAAAVN010000003.1"/>
</dbReference>
<name>A0A841DVZ5_9ACTN</name>
<dbReference type="AlphaFoldDB" id="A0A841DVZ5"/>